<dbReference type="Pfam" id="PF04307">
    <property type="entry name" value="YdjM"/>
    <property type="match status" value="1"/>
</dbReference>
<dbReference type="GO" id="GO:0016787">
    <property type="term" value="F:hydrolase activity"/>
    <property type="evidence" value="ECO:0007669"/>
    <property type="project" value="UniProtKB-KW"/>
</dbReference>
<reference evidence="2 3" key="1">
    <citation type="journal article" date="2019" name="Int. J. Syst. Evol. Microbiol.">
        <title>The Global Catalogue of Microorganisms (GCM) 10K type strain sequencing project: providing services to taxonomists for standard genome sequencing and annotation.</title>
        <authorList>
            <consortium name="The Broad Institute Genomics Platform"/>
            <consortium name="The Broad Institute Genome Sequencing Center for Infectious Disease"/>
            <person name="Wu L."/>
            <person name="Ma J."/>
        </authorList>
    </citation>
    <scope>NUCLEOTIDE SEQUENCE [LARGE SCALE GENOMIC DNA]</scope>
    <source>
        <strain evidence="2 3">JCM 16343</strain>
    </source>
</reference>
<gene>
    <name evidence="2" type="ORF">GCM10009129_00400</name>
</gene>
<sequence length="252" mass="28202">MRFFTARFSLAMANFNTHLNGAFLISSTVALTIYKAGLIDDSEFLICVALGTAGGLLPDLDSDHSTPIKLGFDIGALVFAFGLVMHWRSTLSLVSLIVLWIAGYVFIRYTVFHVFTKMTVHRGVIHSVPYMAILGLGLTGLCYYGFEADLSDSWFYGLFVFGGALVHLALDEIYSVNLTGMRLKRSAGTAMKFYQHKDKWWYLLIYGVLALLIYAAPPFAPFVDNVSDPAHWQQLRQGLLPTLLETWWTHKG</sequence>
<keyword evidence="3" id="KW-1185">Reference proteome</keyword>
<evidence type="ECO:0000313" key="2">
    <source>
        <dbReference type="EMBL" id="GAA0307276.1"/>
    </source>
</evidence>
<evidence type="ECO:0000313" key="3">
    <source>
        <dbReference type="Proteomes" id="UP001501787"/>
    </source>
</evidence>
<proteinExistence type="predicted"/>
<dbReference type="Proteomes" id="UP001501787">
    <property type="component" value="Unassembled WGS sequence"/>
</dbReference>
<name>A0ABN0VJE7_9GAMM</name>
<comment type="caution">
    <text evidence="2">The sequence shown here is derived from an EMBL/GenBank/DDBJ whole genome shotgun (WGS) entry which is preliminary data.</text>
</comment>
<feature type="transmembrane region" description="Helical" evidence="1">
    <location>
        <begin position="200"/>
        <end position="220"/>
    </location>
</feature>
<keyword evidence="1" id="KW-1133">Transmembrane helix</keyword>
<dbReference type="EMBL" id="BAAAFR010000001">
    <property type="protein sequence ID" value="GAA0307276.1"/>
    <property type="molecule type" value="Genomic_DNA"/>
</dbReference>
<protein>
    <submittedName>
        <fullName evidence="2">Metal-dependent hydrolase</fullName>
    </submittedName>
</protein>
<evidence type="ECO:0000256" key="1">
    <source>
        <dbReference type="SAM" id="Phobius"/>
    </source>
</evidence>
<feature type="transmembrane region" description="Helical" evidence="1">
    <location>
        <begin position="158"/>
        <end position="179"/>
    </location>
</feature>
<keyword evidence="2" id="KW-0378">Hydrolase</keyword>
<dbReference type="InterPro" id="IPR007404">
    <property type="entry name" value="YdjM-like"/>
</dbReference>
<keyword evidence="1" id="KW-0812">Transmembrane</keyword>
<keyword evidence="1" id="KW-0472">Membrane</keyword>
<accession>A0ABN0VJE7</accession>
<feature type="transmembrane region" description="Helical" evidence="1">
    <location>
        <begin position="127"/>
        <end position="146"/>
    </location>
</feature>
<feature type="transmembrane region" description="Helical" evidence="1">
    <location>
        <begin position="93"/>
        <end position="115"/>
    </location>
</feature>
<organism evidence="2 3">
    <name type="scientific">Psychrobacter aestuarii</name>
    <dbReference type="NCBI Taxonomy" id="556327"/>
    <lineage>
        <taxon>Bacteria</taxon>
        <taxon>Pseudomonadati</taxon>
        <taxon>Pseudomonadota</taxon>
        <taxon>Gammaproteobacteria</taxon>
        <taxon>Moraxellales</taxon>
        <taxon>Moraxellaceae</taxon>
        <taxon>Psychrobacter</taxon>
    </lineage>
</organism>